<dbReference type="RefSeq" id="WP_344309956.1">
    <property type="nucleotide sequence ID" value="NZ_BAAANY010000008.1"/>
</dbReference>
<dbReference type="InterPro" id="IPR001867">
    <property type="entry name" value="OmpR/PhoB-type_DNA-bd"/>
</dbReference>
<keyword evidence="4" id="KW-0804">Transcription</keyword>
<evidence type="ECO:0000256" key="4">
    <source>
        <dbReference type="ARBA" id="ARBA00023163"/>
    </source>
</evidence>
<dbReference type="PROSITE" id="PS51755">
    <property type="entry name" value="OMPR_PHOB"/>
    <property type="match status" value="1"/>
</dbReference>
<keyword evidence="2" id="KW-0805">Transcription regulation</keyword>
<dbReference type="InterPro" id="IPR019734">
    <property type="entry name" value="TPR_rpt"/>
</dbReference>
<dbReference type="SMART" id="SM00862">
    <property type="entry name" value="Trans_reg_C"/>
    <property type="match status" value="1"/>
</dbReference>
<dbReference type="PANTHER" id="PTHR35807">
    <property type="entry name" value="TRANSCRIPTIONAL REGULATOR REDD-RELATED"/>
    <property type="match status" value="1"/>
</dbReference>
<dbReference type="SUPFAM" id="SSF48452">
    <property type="entry name" value="TPR-like"/>
    <property type="match status" value="4"/>
</dbReference>
<dbReference type="Gene3D" id="1.10.10.10">
    <property type="entry name" value="Winged helix-like DNA-binding domain superfamily/Winged helix DNA-binding domain"/>
    <property type="match status" value="2"/>
</dbReference>
<dbReference type="InterPro" id="IPR036388">
    <property type="entry name" value="WH-like_DNA-bd_sf"/>
</dbReference>
<comment type="caution">
    <text evidence="7">The sequence shown here is derived from an EMBL/GenBank/DDBJ whole genome shotgun (WGS) entry which is preliminary data.</text>
</comment>
<gene>
    <name evidence="7" type="ORF">GCM10009765_24950</name>
</gene>
<dbReference type="EMBL" id="BAAANY010000008">
    <property type="protein sequence ID" value="GAA1674570.1"/>
    <property type="molecule type" value="Genomic_DNA"/>
</dbReference>
<dbReference type="PRINTS" id="PR00364">
    <property type="entry name" value="DISEASERSIST"/>
</dbReference>
<keyword evidence="8" id="KW-1185">Reference proteome</keyword>
<dbReference type="Pfam" id="PF13424">
    <property type="entry name" value="TPR_12"/>
    <property type="match status" value="1"/>
</dbReference>
<dbReference type="SMART" id="SM01043">
    <property type="entry name" value="BTAD"/>
    <property type="match status" value="1"/>
</dbReference>
<evidence type="ECO:0000259" key="6">
    <source>
        <dbReference type="PROSITE" id="PS51755"/>
    </source>
</evidence>
<dbReference type="InterPro" id="IPR027417">
    <property type="entry name" value="P-loop_NTPase"/>
</dbReference>
<dbReference type="CDD" id="cd15831">
    <property type="entry name" value="BTAD"/>
    <property type="match status" value="1"/>
</dbReference>
<dbReference type="PANTHER" id="PTHR35807:SF1">
    <property type="entry name" value="TRANSCRIPTIONAL REGULATOR REDD"/>
    <property type="match status" value="1"/>
</dbReference>
<accession>A0ABN2GP81</accession>
<evidence type="ECO:0000256" key="5">
    <source>
        <dbReference type="PROSITE-ProRule" id="PRU01091"/>
    </source>
</evidence>
<feature type="DNA-binding region" description="OmpR/PhoB-type" evidence="5">
    <location>
        <begin position="1"/>
        <end position="94"/>
    </location>
</feature>
<dbReference type="InterPro" id="IPR005158">
    <property type="entry name" value="BTAD"/>
</dbReference>
<evidence type="ECO:0000256" key="2">
    <source>
        <dbReference type="ARBA" id="ARBA00023015"/>
    </source>
</evidence>
<comment type="similarity">
    <text evidence="1">Belongs to the AfsR/DnrI/RedD regulatory family.</text>
</comment>
<dbReference type="SUPFAM" id="SSF52540">
    <property type="entry name" value="P-loop containing nucleoside triphosphate hydrolases"/>
    <property type="match status" value="1"/>
</dbReference>
<dbReference type="InterPro" id="IPR051677">
    <property type="entry name" value="AfsR-DnrI-RedD_regulator"/>
</dbReference>
<dbReference type="Pfam" id="PF03704">
    <property type="entry name" value="BTAD"/>
    <property type="match status" value="1"/>
</dbReference>
<organism evidence="7 8">
    <name type="scientific">Fodinicola feengrottensis</name>
    <dbReference type="NCBI Taxonomy" id="435914"/>
    <lineage>
        <taxon>Bacteria</taxon>
        <taxon>Bacillati</taxon>
        <taxon>Actinomycetota</taxon>
        <taxon>Actinomycetes</taxon>
        <taxon>Mycobacteriales</taxon>
        <taxon>Fodinicola</taxon>
    </lineage>
</organism>
<feature type="domain" description="OmpR/PhoB-type" evidence="6">
    <location>
        <begin position="1"/>
        <end position="94"/>
    </location>
</feature>
<dbReference type="SMART" id="SM00028">
    <property type="entry name" value="TPR"/>
    <property type="match status" value="8"/>
</dbReference>
<sequence length="1073" mass="116185">MEFRVLGPLEVRAGGAVVPVRAARQRSVLAALLLWAGNVVTADRLVDAVWGDSPPASAVANLRTHVTALRRQLGAADEQIPRLTARSGGYLIELLPGELDLQVFDALADQGYAALLGGDRLAAVGLFQQALALWRGDPAEGVALSGGFEVERVRLRERRMAVRTDFLRTRLDLGQHRDLIGLLRGLAPRYPLREELWGLLMLALYRSGLQADALAVYGQVRAQLVDQLGVEPGPALRELHQQILRNDPALNATPEPASERLVRVPRQQKRRTEPVLTVASSPERPAVPAQLPPAVLDFTGRETDLRRLDELLDTHGTASRAVLITAIAGTAGVGKTALAVQWAHRIRDRFPDGQLYANLNGYGVGPPLRSQQVLSQFLRALGVPPSQVPVDVAEATAVYRTLMADRAMVVLLDNACTADQIRPLLPASAGCLVVVTSRDRLDGLVARDGARRLTLDVLSVPESVALLERMLGGRAADEPLAITQLAATCAYLPLALRIAAAHLTNHHDWRVGDYLADLRDGNVIAALEVEGDQQSAVRAAFDLSYGSLAPDEQRVFRLLGLMPGTDMTSRSMAALADCEAPDARRLLERLATAHLIHQHVPGRYTFHDLLRRYANEKVHRDVERRDREAALNRLFDHYLHTARAASDLLYSQIIRLPLDKPGAAARPVVFAGYSDARGWLDAEHTNLVSAVQHAQEHGPSRAAWQLADAMRGHLQKCQQVVDWLIVAHAAISAAHSDGEVLGYGAAQFNLATAHACLSHYSLAVQHYAEALELYQRAGWKLGEAAVHTNLGWIDEDLGRLHQAAVHQSRALDLAHEGGWTYLESTALVNLALLRFFDGRLEEAAEHNRRALILSRQAKASGNEGYALDGLGVVAFLQGRLDEAAELCGEAVDIFCRIGHSADQALARTYLAAILGASGQAVDALECANIALSLVTDSRSDRRVEAAARTAVGVAAGLLGHRARAVDQCQRAVGLARDIGVLMEECEALIALAGVQDESQRALSSAENALVIAADSGFTLLEGVALTVLAELHLARDERKLASEYAQRALEIHRSTGHVSGESRAMRVLREGDV</sequence>
<evidence type="ECO:0000256" key="3">
    <source>
        <dbReference type="ARBA" id="ARBA00023125"/>
    </source>
</evidence>
<dbReference type="InterPro" id="IPR011990">
    <property type="entry name" value="TPR-like_helical_dom_sf"/>
</dbReference>
<protein>
    <submittedName>
        <fullName evidence="7">BTAD domain-containing putative transcriptional regulator</fullName>
    </submittedName>
</protein>
<dbReference type="Gene3D" id="3.40.50.300">
    <property type="entry name" value="P-loop containing nucleotide triphosphate hydrolases"/>
    <property type="match status" value="1"/>
</dbReference>
<dbReference type="InterPro" id="IPR016032">
    <property type="entry name" value="Sig_transdc_resp-reg_C-effctor"/>
</dbReference>
<dbReference type="Pfam" id="PF00486">
    <property type="entry name" value="Trans_reg_C"/>
    <property type="match status" value="1"/>
</dbReference>
<dbReference type="Gene3D" id="1.25.40.10">
    <property type="entry name" value="Tetratricopeptide repeat domain"/>
    <property type="match status" value="3"/>
</dbReference>
<reference evidence="7 8" key="1">
    <citation type="journal article" date="2019" name="Int. J. Syst. Evol. Microbiol.">
        <title>The Global Catalogue of Microorganisms (GCM) 10K type strain sequencing project: providing services to taxonomists for standard genome sequencing and annotation.</title>
        <authorList>
            <consortium name="The Broad Institute Genomics Platform"/>
            <consortium name="The Broad Institute Genome Sequencing Center for Infectious Disease"/>
            <person name="Wu L."/>
            <person name="Ma J."/>
        </authorList>
    </citation>
    <scope>NUCLEOTIDE SEQUENCE [LARGE SCALE GENOMIC DNA]</scope>
    <source>
        <strain evidence="7 8">JCM 14718</strain>
    </source>
</reference>
<proteinExistence type="inferred from homology"/>
<dbReference type="Proteomes" id="UP001500618">
    <property type="component" value="Unassembled WGS sequence"/>
</dbReference>
<evidence type="ECO:0000256" key="1">
    <source>
        <dbReference type="ARBA" id="ARBA00005820"/>
    </source>
</evidence>
<name>A0ABN2GP81_9ACTN</name>
<dbReference type="SUPFAM" id="SSF46894">
    <property type="entry name" value="C-terminal effector domain of the bipartite response regulators"/>
    <property type="match status" value="1"/>
</dbReference>
<keyword evidence="3 5" id="KW-0238">DNA-binding</keyword>
<evidence type="ECO:0000313" key="8">
    <source>
        <dbReference type="Proteomes" id="UP001500618"/>
    </source>
</evidence>
<evidence type="ECO:0000313" key="7">
    <source>
        <dbReference type="EMBL" id="GAA1674570.1"/>
    </source>
</evidence>